<evidence type="ECO:0000313" key="2">
    <source>
        <dbReference type="EMBL" id="GBM94041.1"/>
    </source>
</evidence>
<gene>
    <name evidence="2" type="ORF">AVEN_124543_1</name>
</gene>
<feature type="region of interest" description="Disordered" evidence="1">
    <location>
        <begin position="549"/>
        <end position="588"/>
    </location>
</feature>
<accession>A0A4Y2JUN8</accession>
<evidence type="ECO:0000313" key="3">
    <source>
        <dbReference type="Proteomes" id="UP000499080"/>
    </source>
</evidence>
<evidence type="ECO:0000256" key="1">
    <source>
        <dbReference type="SAM" id="MobiDB-lite"/>
    </source>
</evidence>
<proteinExistence type="predicted"/>
<dbReference type="AlphaFoldDB" id="A0A4Y2JUN8"/>
<dbReference type="OrthoDB" id="6432571at2759"/>
<protein>
    <submittedName>
        <fullName evidence="2">Uncharacterized protein</fullName>
    </submittedName>
</protein>
<organism evidence="2 3">
    <name type="scientific">Araneus ventricosus</name>
    <name type="common">Orbweaver spider</name>
    <name type="synonym">Epeira ventricosa</name>
    <dbReference type="NCBI Taxonomy" id="182803"/>
    <lineage>
        <taxon>Eukaryota</taxon>
        <taxon>Metazoa</taxon>
        <taxon>Ecdysozoa</taxon>
        <taxon>Arthropoda</taxon>
        <taxon>Chelicerata</taxon>
        <taxon>Arachnida</taxon>
        <taxon>Araneae</taxon>
        <taxon>Araneomorphae</taxon>
        <taxon>Entelegynae</taxon>
        <taxon>Araneoidea</taxon>
        <taxon>Araneidae</taxon>
        <taxon>Araneus</taxon>
    </lineage>
</organism>
<feature type="compositionally biased region" description="Polar residues" evidence="1">
    <location>
        <begin position="560"/>
        <end position="582"/>
    </location>
</feature>
<keyword evidence="3" id="KW-1185">Reference proteome</keyword>
<sequence length="665" mass="76645">MDKCEILKTIWKNKSYNLIDEDILQENTFMQQTSGHENLWKVQIGITQNYLIFLKCEIDLRMKTFELTNNSRLVMNMCPFSCIKVKKLPRRKMEVCFPNGCRCFYKLLIDFGCGSAWSKWRNVEAVSASKKQNYRSRWVLIRFAELDSHVQNYLRTEKFLRPPKLLTEIHSLRKSDDDATKDDEPIHSKPSYDMSNFYKKRGHLFKTESLGKILEARSGLSCHSFETEVHLPERDFAEIRSDYAKRKFAFSETILEIEKARDDEKPARGLELKPIEERSKGARKTRKIRRFGEGIPDGCTFDLSLSYSDSVSDEETADSKKVLKKESTKMSPFDYLIDEKVALKDASCSHHLIPIKDVDSSIKPIKQTSEMAGYCPNISSLTLIPREIQRSQSVDSIISIESTPYHLGYLKFNLSLPNLDEILFHRRTNRLAYDSEFDRSHPEEGNDLSFRMPEIKNENSCGRVYNPTPISRKSEALMLKSIFLKPNIEFSFSEKINRSHSADENRSITSPSSSELHDDEHTCGKEKGISDLTKKLLDEMENEYPTRHSLWIESPDAKNQKSSPQDIGNLADTENASDSSSQETDKRITEVSQEMVARGLKAFQQELFCKIESSELARFILKPHTVTEVGHSQVLHSPKTREAAVAQWQDDGFGLEVSRFETRFH</sequence>
<comment type="caution">
    <text evidence="2">The sequence shown here is derived from an EMBL/GenBank/DDBJ whole genome shotgun (WGS) entry which is preliminary data.</text>
</comment>
<feature type="region of interest" description="Disordered" evidence="1">
    <location>
        <begin position="499"/>
        <end position="527"/>
    </location>
</feature>
<dbReference type="Proteomes" id="UP000499080">
    <property type="component" value="Unassembled WGS sequence"/>
</dbReference>
<feature type="compositionally biased region" description="Basic and acidic residues" evidence="1">
    <location>
        <begin position="515"/>
        <end position="527"/>
    </location>
</feature>
<dbReference type="EMBL" id="BGPR01003930">
    <property type="protein sequence ID" value="GBM94041.1"/>
    <property type="molecule type" value="Genomic_DNA"/>
</dbReference>
<name>A0A4Y2JUN8_ARAVE</name>
<reference evidence="2 3" key="1">
    <citation type="journal article" date="2019" name="Sci. Rep.">
        <title>Orb-weaving spider Araneus ventricosus genome elucidates the spidroin gene catalogue.</title>
        <authorList>
            <person name="Kono N."/>
            <person name="Nakamura H."/>
            <person name="Ohtoshi R."/>
            <person name="Moran D.A.P."/>
            <person name="Shinohara A."/>
            <person name="Yoshida Y."/>
            <person name="Fujiwara M."/>
            <person name="Mori M."/>
            <person name="Tomita M."/>
            <person name="Arakawa K."/>
        </authorList>
    </citation>
    <scope>NUCLEOTIDE SEQUENCE [LARGE SCALE GENOMIC DNA]</scope>
</reference>